<proteinExistence type="predicted"/>
<gene>
    <name evidence="1" type="ORF">CTOB1V02_LOCUS8148</name>
</gene>
<dbReference type="Gene3D" id="3.60.10.10">
    <property type="entry name" value="Endonuclease/exonuclease/phosphatase"/>
    <property type="match status" value="1"/>
</dbReference>
<reference evidence="1" key="1">
    <citation type="submission" date="2020-11" db="EMBL/GenBank/DDBJ databases">
        <authorList>
            <person name="Tran Van P."/>
        </authorList>
    </citation>
    <scope>NUCLEOTIDE SEQUENCE</scope>
</reference>
<dbReference type="GO" id="GO:0003824">
    <property type="term" value="F:catalytic activity"/>
    <property type="evidence" value="ECO:0007669"/>
    <property type="project" value="InterPro"/>
</dbReference>
<dbReference type="EMBL" id="OB662586">
    <property type="protein sequence ID" value="CAD7230287.1"/>
    <property type="molecule type" value="Genomic_DNA"/>
</dbReference>
<dbReference type="Pfam" id="PF14529">
    <property type="entry name" value="Exo_endo_phos_2"/>
    <property type="match status" value="1"/>
</dbReference>
<organism evidence="1">
    <name type="scientific">Cyprideis torosa</name>
    <dbReference type="NCBI Taxonomy" id="163714"/>
    <lineage>
        <taxon>Eukaryota</taxon>
        <taxon>Metazoa</taxon>
        <taxon>Ecdysozoa</taxon>
        <taxon>Arthropoda</taxon>
        <taxon>Crustacea</taxon>
        <taxon>Oligostraca</taxon>
        <taxon>Ostracoda</taxon>
        <taxon>Podocopa</taxon>
        <taxon>Podocopida</taxon>
        <taxon>Cytherocopina</taxon>
        <taxon>Cytheroidea</taxon>
        <taxon>Cytherideidae</taxon>
        <taxon>Cyprideis</taxon>
    </lineage>
</organism>
<feature type="non-terminal residue" evidence="1">
    <location>
        <position position="1"/>
    </location>
</feature>
<name>A0A7R8WG16_9CRUS</name>
<dbReference type="InterPro" id="IPR005135">
    <property type="entry name" value="Endo/exonuclease/phosphatase"/>
</dbReference>
<accession>A0A7R8WG16</accession>
<dbReference type="SUPFAM" id="SSF56219">
    <property type="entry name" value="DNase I-like"/>
    <property type="match status" value="1"/>
</dbReference>
<dbReference type="AlphaFoldDB" id="A0A7R8WG16"/>
<sequence length="696" mass="79757">TPFRLCHRFLLPPDSDLDDIILDLAAVLTKCNPLLPIIIGGDLNLHHDSTAFNDLLRVISSFDISLLSNSRVPTFFGRRNSYRLDYTFASKSLSSASESVLRKVSSDHSPLRVIAKFPRSRLVSECTLQNLSVRLDLDVMNAQPSLATLSSLVCLRMNSRKLSTTSSRTVLNHRRPRSKRPWFSQYSYDLRRRCQSLHRLALRDSSMNSDFLLARTAYHRHLRAAKKEHVSAQTEDLIYSAKRQGLKVLYAPAKKKSAACAIPIHDLRVYCSDLYSDPVAVADTVVERLPSCDVLNHPLLSPFPLDEVSNSLKLLCHLDHGVPLDLSISSLRRAGFAVEAFNGSMGPKHRVFGWDVTRIQQIPVHKSEHGRQIQLRDNISYPIQDLDEPLLAEAGEFLKNDSAAREAADRRRFGLLALDYQEPNTGDDIGEFYTNEIVRVQDEWLNYIYDWSPSKSWILQFDALCKYPRESRVRDRFIFPVMWFIIGAFVLLPLYVLVALAVYPWTSCLEVVVQLGCDCQARLLRSFNDALNAWFLRLPRLWSFGVYRQWSPYAALRAWFNRDFSFETKGPREDAWQEFLTEEELEELLANMTDRRSELPCQKCAEFGSLKPTTGLTKMKRQLRRRSLAPGEIILQRKATTLAPEGTKVNQVWLPFVTIPLDVPHRKRGIFSQMKKQICFDCDFLDTMDDGHGRKT</sequence>
<dbReference type="OrthoDB" id="8376869at2759"/>
<dbReference type="InterPro" id="IPR036691">
    <property type="entry name" value="Endo/exonu/phosph_ase_sf"/>
</dbReference>
<protein>
    <submittedName>
        <fullName evidence="1">Uncharacterized protein</fullName>
    </submittedName>
</protein>
<evidence type="ECO:0000313" key="1">
    <source>
        <dbReference type="EMBL" id="CAD7230287.1"/>
    </source>
</evidence>